<dbReference type="Proteomes" id="UP000663866">
    <property type="component" value="Unassembled WGS sequence"/>
</dbReference>
<keyword evidence="2" id="KW-1185">Reference proteome</keyword>
<dbReference type="EMBL" id="CAJOBG010002444">
    <property type="protein sequence ID" value="CAF4007191.1"/>
    <property type="molecule type" value="Genomic_DNA"/>
</dbReference>
<comment type="caution">
    <text evidence="1">The sequence shown here is derived from an EMBL/GenBank/DDBJ whole genome shotgun (WGS) entry which is preliminary data.</text>
</comment>
<reference evidence="1" key="1">
    <citation type="submission" date="2021-02" db="EMBL/GenBank/DDBJ databases">
        <authorList>
            <person name="Nowell W R."/>
        </authorList>
    </citation>
    <scope>NUCLEOTIDE SEQUENCE</scope>
</reference>
<accession>A0A819PFE6</accession>
<name>A0A819PFE6_9BILA</name>
<proteinExistence type="predicted"/>
<dbReference type="AlphaFoldDB" id="A0A819PFE6"/>
<gene>
    <name evidence="1" type="ORF">OVN521_LOCUS15400</name>
</gene>
<sequence>MDVSGEHEALQKTLIVKLKFCRLTVRAGHDKGDLNNWKPVDSSSNASTVDIILNQSNSWTLTRFACYQTKVNTLGYYTDLSGGGAGAYIDCQIATTSCTGTGFSPIGDYNTLH</sequence>
<evidence type="ECO:0000313" key="1">
    <source>
        <dbReference type="EMBL" id="CAF4007191.1"/>
    </source>
</evidence>
<evidence type="ECO:0000313" key="2">
    <source>
        <dbReference type="Proteomes" id="UP000663866"/>
    </source>
</evidence>
<protein>
    <submittedName>
        <fullName evidence="1">Uncharacterized protein</fullName>
    </submittedName>
</protein>
<organism evidence="1 2">
    <name type="scientific">Rotaria magnacalcarata</name>
    <dbReference type="NCBI Taxonomy" id="392030"/>
    <lineage>
        <taxon>Eukaryota</taxon>
        <taxon>Metazoa</taxon>
        <taxon>Spiralia</taxon>
        <taxon>Gnathifera</taxon>
        <taxon>Rotifera</taxon>
        <taxon>Eurotatoria</taxon>
        <taxon>Bdelloidea</taxon>
        <taxon>Philodinida</taxon>
        <taxon>Philodinidae</taxon>
        <taxon>Rotaria</taxon>
    </lineage>
</organism>